<evidence type="ECO:0000313" key="2">
    <source>
        <dbReference type="Proteomes" id="UP001194696"/>
    </source>
</evidence>
<evidence type="ECO:0000313" key="1">
    <source>
        <dbReference type="EMBL" id="KAG0284988.1"/>
    </source>
</evidence>
<dbReference type="Proteomes" id="UP001194696">
    <property type="component" value="Unassembled WGS sequence"/>
</dbReference>
<comment type="caution">
    <text evidence="1">The sequence shown here is derived from an EMBL/GenBank/DDBJ whole genome shotgun (WGS) entry which is preliminary data.</text>
</comment>
<protein>
    <submittedName>
        <fullName evidence="1">Uncharacterized protein</fullName>
    </submittedName>
</protein>
<sequence length="96" mass="10722">MSAAFDSGVAFFGLLSFFIFSMHDKNFPFWWGNPEKLMCPLDAHPLMEPKGGKPDPWGATKKDMFTFPYTHTKNAQGVPVVKAGNPFLRHCGQSDV</sequence>
<organism evidence="1 2">
    <name type="scientific">Linnemannia gamsii</name>
    <dbReference type="NCBI Taxonomy" id="64522"/>
    <lineage>
        <taxon>Eukaryota</taxon>
        <taxon>Fungi</taxon>
        <taxon>Fungi incertae sedis</taxon>
        <taxon>Mucoromycota</taxon>
        <taxon>Mortierellomycotina</taxon>
        <taxon>Mortierellomycetes</taxon>
        <taxon>Mortierellales</taxon>
        <taxon>Mortierellaceae</taxon>
        <taxon>Linnemannia</taxon>
    </lineage>
</organism>
<accession>A0ABQ7JTS5</accession>
<gene>
    <name evidence="1" type="ORF">BGZ96_010710</name>
</gene>
<reference evidence="1 2" key="1">
    <citation type="journal article" date="2020" name="Fungal Divers.">
        <title>Resolving the Mortierellaceae phylogeny through synthesis of multi-gene phylogenetics and phylogenomics.</title>
        <authorList>
            <person name="Vandepol N."/>
            <person name="Liber J."/>
            <person name="Desiro A."/>
            <person name="Na H."/>
            <person name="Kennedy M."/>
            <person name="Barry K."/>
            <person name="Grigoriev I.V."/>
            <person name="Miller A.N."/>
            <person name="O'Donnell K."/>
            <person name="Stajich J.E."/>
            <person name="Bonito G."/>
        </authorList>
    </citation>
    <scope>NUCLEOTIDE SEQUENCE [LARGE SCALE GENOMIC DNA]</scope>
    <source>
        <strain evidence="1 2">AD045</strain>
    </source>
</reference>
<keyword evidence="2" id="KW-1185">Reference proteome</keyword>
<dbReference type="EMBL" id="JAAAIM010000710">
    <property type="protein sequence ID" value="KAG0284988.1"/>
    <property type="molecule type" value="Genomic_DNA"/>
</dbReference>
<name>A0ABQ7JTS5_9FUNG</name>
<proteinExistence type="predicted"/>